<sequence length="98" mass="11213">MIYAVFASTRGMLPSMWMLIDFMVEQFKLLDDDEGRLASGLAKAKPGDVWESSEVVVFRLILRGCFSLRRVSRKWLLFWAKFSPWRASALGPGCVKTH</sequence>
<evidence type="ECO:0000313" key="1">
    <source>
        <dbReference type="EMBL" id="RON35761.1"/>
    </source>
</evidence>
<protein>
    <submittedName>
        <fullName evidence="1">Uncharacterized protein</fullName>
    </submittedName>
</protein>
<name>A0A423JDH4_9PSED</name>
<dbReference type="Proteomes" id="UP000283260">
    <property type="component" value="Unassembled WGS sequence"/>
</dbReference>
<proteinExistence type="predicted"/>
<gene>
    <name evidence="1" type="ORF">BK661_05210</name>
</gene>
<comment type="caution">
    <text evidence="1">The sequence shown here is derived from an EMBL/GenBank/DDBJ whole genome shotgun (WGS) entry which is preliminary data.</text>
</comment>
<organism evidence="1 2">
    <name type="scientific">Pseudomonas frederiksbergensis</name>
    <dbReference type="NCBI Taxonomy" id="104087"/>
    <lineage>
        <taxon>Bacteria</taxon>
        <taxon>Pseudomonadati</taxon>
        <taxon>Pseudomonadota</taxon>
        <taxon>Gammaproteobacteria</taxon>
        <taxon>Pseudomonadales</taxon>
        <taxon>Pseudomonadaceae</taxon>
        <taxon>Pseudomonas</taxon>
    </lineage>
</organism>
<evidence type="ECO:0000313" key="2">
    <source>
        <dbReference type="Proteomes" id="UP000283260"/>
    </source>
</evidence>
<accession>A0A423JDH4</accession>
<dbReference type="EMBL" id="MOBL01000004">
    <property type="protein sequence ID" value="RON35761.1"/>
    <property type="molecule type" value="Genomic_DNA"/>
</dbReference>
<reference evidence="1 2" key="1">
    <citation type="submission" date="2016-10" db="EMBL/GenBank/DDBJ databases">
        <title>Comparative genome analysis of multiple Pseudomonas spp. focuses on biocontrol and plant growth promoting traits.</title>
        <authorList>
            <person name="Tao X.-Y."/>
            <person name="Taylor C.G."/>
        </authorList>
    </citation>
    <scope>NUCLEOTIDE SEQUENCE [LARGE SCALE GENOMIC DNA]</scope>
    <source>
        <strain evidence="1 2">94G2</strain>
    </source>
</reference>
<dbReference type="AlphaFoldDB" id="A0A423JDH4"/>